<keyword evidence="4" id="KW-0804">Transcription</keyword>
<feature type="compositionally biased region" description="Polar residues" evidence="6">
    <location>
        <begin position="119"/>
        <end position="130"/>
    </location>
</feature>
<sequence length="775" mass="86880">MPQIKLPFKSLPVLLLLAQRASSKEMDPSLLKLLEEDDEDESMHSKEDVDAFHASLIREIEGGNHSWSQQFAAWNNGITQDANTNKLHILESTQMKEQQQQSVLGSHDRELKPEDESPVQHNHNLPQNHLQPDGLSENPSHVPQATDLQSRNNSISMEQPVGSVNLGPTQLQVGELFRLLRPQVDKDRGKQLNTLFYKFKSNEVTKESFLRQARNILGERMILWAVRKLQQQPGKPQKSSRKLIMVTKSQERHVLAKFFISRFHQIAPTMISHGFPDLILPYFSQQDQSLIQSLTEDISAKKSDTYGSHDNQLHSTSSGTLSSSATLHGLHNSERPVSVNGPAMVHGGPIFPNQNNSSLPLNPAPCRGSVTKDQTMSNDQTVAHVKQKLTDQSFDQVRKPCPVVRQDVSNVPMEQRNGNPRRSDDDLLKQSSEMVLSAPTIHANFASPSVKTQLDSSTMVNFSAPAATILPGTIVRTTQGQKKTLEAQGSSLPPLSKRQKLCETSLAGSGKKFNDVTELSGINLMEEERELLSSLPKNNSRVFKSFRRVAYEEEGRTILQKAPLQRKLAGIMAKSGIKHIKDDVERCLSLCVEERMRVLLSKIIRTSKQRTDPEKCRNRICITSDIRKQINEMNQKEKDEQEKKHGGEEELKNDTAKEDKRSEQVKANKEQAEKRAKAANDAALASVGGDNVFSKWKLMAEARQKPSSETRRNAKKLSGGQRLGKKNHGSPKVVRSISVKAVIAVVEKEHQMSRSTLLYRLYDSICSYVPTQDKT</sequence>
<name>A0ABQ7KX94_BRACM</name>
<gene>
    <name evidence="9" type="primary">A07p016600.1_BraROA</name>
    <name evidence="9" type="ORF">IGI04_026683</name>
</gene>
<dbReference type="InterPro" id="IPR009072">
    <property type="entry name" value="Histone-fold"/>
</dbReference>
<evidence type="ECO:0000256" key="5">
    <source>
        <dbReference type="ARBA" id="ARBA00023242"/>
    </source>
</evidence>
<dbReference type="EMBL" id="JADBGQ010000009">
    <property type="protein sequence ID" value="KAG5378841.1"/>
    <property type="molecule type" value="Genomic_DNA"/>
</dbReference>
<dbReference type="PANTHER" id="PTHR15138">
    <property type="entry name" value="TRANSCRIPTION INITIATION FACTOR TFIID SUBUNIT 4"/>
    <property type="match status" value="1"/>
</dbReference>
<dbReference type="PANTHER" id="PTHR15138:SF25">
    <property type="entry name" value="TRANSCRIPTION INITIATION FACTOR TFIID SUBUNIT 4"/>
    <property type="match status" value="1"/>
</dbReference>
<evidence type="ECO:0000256" key="3">
    <source>
        <dbReference type="ARBA" id="ARBA00023015"/>
    </source>
</evidence>
<feature type="signal peptide" evidence="7">
    <location>
        <begin position="1"/>
        <end position="23"/>
    </location>
</feature>
<reference evidence="9 10" key="1">
    <citation type="submission" date="2021-03" db="EMBL/GenBank/DDBJ databases">
        <authorList>
            <person name="King G.J."/>
            <person name="Bancroft I."/>
            <person name="Baten A."/>
            <person name="Bloomfield J."/>
            <person name="Borpatragohain P."/>
            <person name="He Z."/>
            <person name="Irish N."/>
            <person name="Irwin J."/>
            <person name="Liu K."/>
            <person name="Mauleon R.P."/>
            <person name="Moore J."/>
            <person name="Morris R."/>
            <person name="Ostergaard L."/>
            <person name="Wang B."/>
            <person name="Wells R."/>
        </authorList>
    </citation>
    <scope>NUCLEOTIDE SEQUENCE [LARGE SCALE GENOMIC DNA]</scope>
    <source>
        <strain evidence="9">R-o-18</strain>
        <tissue evidence="9">Leaf</tissue>
    </source>
</reference>
<feature type="region of interest" description="Disordered" evidence="6">
    <location>
        <begin position="94"/>
        <end position="146"/>
    </location>
</feature>
<feature type="compositionally biased region" description="Basic and acidic residues" evidence="6">
    <location>
        <begin position="701"/>
        <end position="712"/>
    </location>
</feature>
<keyword evidence="5" id="KW-0539">Nucleus</keyword>
<feature type="region of interest" description="Disordered" evidence="6">
    <location>
        <begin position="302"/>
        <end position="334"/>
    </location>
</feature>
<feature type="region of interest" description="Disordered" evidence="6">
    <location>
        <begin position="632"/>
        <end position="681"/>
    </location>
</feature>
<dbReference type="Pfam" id="PF05236">
    <property type="entry name" value="TAF4"/>
    <property type="match status" value="1"/>
</dbReference>
<dbReference type="InterPro" id="IPR022003">
    <property type="entry name" value="RST"/>
</dbReference>
<evidence type="ECO:0000256" key="1">
    <source>
        <dbReference type="ARBA" id="ARBA00004123"/>
    </source>
</evidence>
<comment type="similarity">
    <text evidence="2">Belongs to the TAF4 family.</text>
</comment>
<feature type="domain" description="RST" evidence="8">
    <location>
        <begin position="164"/>
        <end position="235"/>
    </location>
</feature>
<keyword evidence="10" id="KW-1185">Reference proteome</keyword>
<feature type="chain" id="PRO_5046183038" description="RST domain-containing protein" evidence="7">
    <location>
        <begin position="24"/>
        <end position="775"/>
    </location>
</feature>
<evidence type="ECO:0000259" key="8">
    <source>
        <dbReference type="PROSITE" id="PS51879"/>
    </source>
</evidence>
<dbReference type="Pfam" id="PF12174">
    <property type="entry name" value="RST"/>
    <property type="match status" value="1"/>
</dbReference>
<accession>A0ABQ7KX94</accession>
<dbReference type="Proteomes" id="UP000823674">
    <property type="component" value="Chromosome A07"/>
</dbReference>
<feature type="region of interest" description="Disordered" evidence="6">
    <location>
        <begin position="701"/>
        <end position="732"/>
    </location>
</feature>
<organism evidence="9 10">
    <name type="scientific">Brassica rapa subsp. trilocularis</name>
    <dbReference type="NCBI Taxonomy" id="1813537"/>
    <lineage>
        <taxon>Eukaryota</taxon>
        <taxon>Viridiplantae</taxon>
        <taxon>Streptophyta</taxon>
        <taxon>Embryophyta</taxon>
        <taxon>Tracheophyta</taxon>
        <taxon>Spermatophyta</taxon>
        <taxon>Magnoliopsida</taxon>
        <taxon>eudicotyledons</taxon>
        <taxon>Gunneridae</taxon>
        <taxon>Pentapetalae</taxon>
        <taxon>rosids</taxon>
        <taxon>malvids</taxon>
        <taxon>Brassicales</taxon>
        <taxon>Brassicaceae</taxon>
        <taxon>Brassiceae</taxon>
        <taxon>Brassica</taxon>
    </lineage>
</organism>
<feature type="region of interest" description="Disordered" evidence="6">
    <location>
        <begin position="407"/>
        <end position="426"/>
    </location>
</feature>
<feature type="compositionally biased region" description="Basic and acidic residues" evidence="6">
    <location>
        <begin position="106"/>
        <end position="115"/>
    </location>
</feature>
<protein>
    <recommendedName>
        <fullName evidence="8">RST domain-containing protein</fullName>
    </recommendedName>
</protein>
<feature type="compositionally biased region" description="Polar residues" evidence="6">
    <location>
        <begin position="94"/>
        <end position="104"/>
    </location>
</feature>
<dbReference type="PROSITE" id="PS51879">
    <property type="entry name" value="RST"/>
    <property type="match status" value="1"/>
</dbReference>
<evidence type="ECO:0000256" key="4">
    <source>
        <dbReference type="ARBA" id="ARBA00023163"/>
    </source>
</evidence>
<evidence type="ECO:0000256" key="7">
    <source>
        <dbReference type="SAM" id="SignalP"/>
    </source>
</evidence>
<evidence type="ECO:0000256" key="6">
    <source>
        <dbReference type="SAM" id="MobiDB-lite"/>
    </source>
</evidence>
<feature type="compositionally biased region" description="Basic and acidic residues" evidence="6">
    <location>
        <begin position="632"/>
        <end position="678"/>
    </location>
</feature>
<dbReference type="CDD" id="cd08045">
    <property type="entry name" value="HFD_TAF4"/>
    <property type="match status" value="1"/>
</dbReference>
<proteinExistence type="inferred from homology"/>
<dbReference type="InterPro" id="IPR007900">
    <property type="entry name" value="TAF4_C"/>
</dbReference>
<comment type="subcellular location">
    <subcellularLocation>
        <location evidence="1">Nucleus</location>
    </subcellularLocation>
</comment>
<evidence type="ECO:0000256" key="2">
    <source>
        <dbReference type="ARBA" id="ARBA00006178"/>
    </source>
</evidence>
<comment type="caution">
    <text evidence="9">The sequence shown here is derived from an EMBL/GenBank/DDBJ whole genome shotgun (WGS) entry which is preliminary data.</text>
</comment>
<dbReference type="Gene3D" id="1.10.20.10">
    <property type="entry name" value="Histone, subunit A"/>
    <property type="match status" value="1"/>
</dbReference>
<evidence type="ECO:0000313" key="10">
    <source>
        <dbReference type="Proteomes" id="UP000823674"/>
    </source>
</evidence>
<feature type="compositionally biased region" description="Low complexity" evidence="6">
    <location>
        <begin position="313"/>
        <end position="330"/>
    </location>
</feature>
<keyword evidence="3" id="KW-0805">Transcription regulation</keyword>
<keyword evidence="7" id="KW-0732">Signal</keyword>
<dbReference type="InterPro" id="IPR045144">
    <property type="entry name" value="TAF4"/>
</dbReference>
<feature type="compositionally biased region" description="Polar residues" evidence="6">
    <location>
        <begin position="137"/>
        <end position="146"/>
    </location>
</feature>
<evidence type="ECO:0000313" key="9">
    <source>
        <dbReference type="EMBL" id="KAG5378841.1"/>
    </source>
</evidence>